<dbReference type="AlphaFoldDB" id="A0A1M5LIQ4"/>
<dbReference type="Proteomes" id="UP000184485">
    <property type="component" value="Unassembled WGS sequence"/>
</dbReference>
<keyword evidence="3" id="KW-1185">Reference proteome</keyword>
<keyword evidence="1" id="KW-0472">Membrane</keyword>
<protein>
    <recommendedName>
        <fullName evidence="4">DUF2798 domain-containing protein</fullName>
    </recommendedName>
</protein>
<feature type="transmembrane region" description="Helical" evidence="1">
    <location>
        <begin position="40"/>
        <end position="63"/>
    </location>
</feature>
<keyword evidence="1" id="KW-1133">Transmembrane helix</keyword>
<evidence type="ECO:0000313" key="3">
    <source>
        <dbReference type="Proteomes" id="UP000184485"/>
    </source>
</evidence>
<gene>
    <name evidence="2" type="ORF">SAMN02745157_4606</name>
</gene>
<sequence length="76" mass="8293">MPARYGALVFPLILSIFMCGTVSAVSTLKGLGLTPDFPLRWAVAWGLSWLIAFPVLLIILPFVRRIVGLIVEPAAR</sequence>
<keyword evidence="1" id="KW-0812">Transmembrane</keyword>
<reference evidence="2 3" key="1">
    <citation type="submission" date="2016-11" db="EMBL/GenBank/DDBJ databases">
        <authorList>
            <person name="Jaros S."/>
            <person name="Januszkiewicz K."/>
            <person name="Wedrychowicz H."/>
        </authorList>
    </citation>
    <scope>NUCLEOTIDE SEQUENCE [LARGE SCALE GENOMIC DNA]</scope>
    <source>
        <strain evidence="2 3">DSM 19436</strain>
    </source>
</reference>
<proteinExistence type="predicted"/>
<evidence type="ECO:0008006" key="4">
    <source>
        <dbReference type="Google" id="ProtNLM"/>
    </source>
</evidence>
<name>A0A1M5LIQ4_9HYPH</name>
<dbReference type="Pfam" id="PF11391">
    <property type="entry name" value="DUF2798"/>
    <property type="match status" value="1"/>
</dbReference>
<organism evidence="2 3">
    <name type="scientific">Kaistia soli DSM 19436</name>
    <dbReference type="NCBI Taxonomy" id="1122133"/>
    <lineage>
        <taxon>Bacteria</taxon>
        <taxon>Pseudomonadati</taxon>
        <taxon>Pseudomonadota</taxon>
        <taxon>Alphaproteobacteria</taxon>
        <taxon>Hyphomicrobiales</taxon>
        <taxon>Kaistiaceae</taxon>
        <taxon>Kaistia</taxon>
    </lineage>
</organism>
<dbReference type="STRING" id="1122133.SAMN02745157_4606"/>
<dbReference type="EMBL" id="FQUP01000006">
    <property type="protein sequence ID" value="SHG64836.1"/>
    <property type="molecule type" value="Genomic_DNA"/>
</dbReference>
<dbReference type="InterPro" id="IPR021529">
    <property type="entry name" value="DUF2798"/>
</dbReference>
<dbReference type="RefSeq" id="WP_244540338.1">
    <property type="nucleotide sequence ID" value="NZ_FQUP01000006.1"/>
</dbReference>
<evidence type="ECO:0000313" key="2">
    <source>
        <dbReference type="EMBL" id="SHG64836.1"/>
    </source>
</evidence>
<accession>A0A1M5LIQ4</accession>
<evidence type="ECO:0000256" key="1">
    <source>
        <dbReference type="SAM" id="Phobius"/>
    </source>
</evidence>